<evidence type="ECO:0000313" key="3">
    <source>
        <dbReference type="Proteomes" id="UP000824219"/>
    </source>
</evidence>
<proteinExistence type="predicted"/>
<dbReference type="Proteomes" id="UP000824219">
    <property type="component" value="Linkage Group LG04"/>
</dbReference>
<name>A0A9D3P5P5_9TELE</name>
<comment type="caution">
    <text evidence="2">The sequence shown here is derived from an EMBL/GenBank/DDBJ whole genome shotgun (WGS) entry which is preliminary data.</text>
</comment>
<feature type="coiled-coil region" evidence="1">
    <location>
        <begin position="68"/>
        <end position="170"/>
    </location>
</feature>
<reference evidence="2 3" key="1">
    <citation type="submission" date="2021-06" db="EMBL/GenBank/DDBJ databases">
        <title>Chromosome-level genome assembly of the red-tail catfish (Hemibagrus wyckioides).</title>
        <authorList>
            <person name="Shao F."/>
        </authorList>
    </citation>
    <scope>NUCLEOTIDE SEQUENCE [LARGE SCALE GENOMIC DNA]</scope>
    <source>
        <strain evidence="2">EC202008001</strain>
        <tissue evidence="2">Blood</tissue>
    </source>
</reference>
<dbReference type="AlphaFoldDB" id="A0A9D3P5P5"/>
<gene>
    <name evidence="2" type="ORF">KOW79_003493</name>
</gene>
<dbReference type="OrthoDB" id="685795at2759"/>
<dbReference type="EMBL" id="JAHKSW010000004">
    <property type="protein sequence ID" value="KAG7333358.1"/>
    <property type="molecule type" value="Genomic_DNA"/>
</dbReference>
<keyword evidence="1" id="KW-0175">Coiled coil</keyword>
<accession>A0A9D3P5P5</accession>
<dbReference type="Gene3D" id="1.20.5.4090">
    <property type="match status" value="3"/>
</dbReference>
<protein>
    <submittedName>
        <fullName evidence="2">Uncharacterized protein</fullName>
    </submittedName>
</protein>
<evidence type="ECO:0000256" key="1">
    <source>
        <dbReference type="SAM" id="Coils"/>
    </source>
</evidence>
<sequence length="185" mass="21842">MRPVLDQTPVQCFTAPELEDRVRELERLLCKANRECKQRRQSNNILQAENNQMKKIFQQKEMFLKESLSDAQLKHQKALESISQLEEEKSELTKSEYEQQQEAHSALLLENEEMKKELKHKEEVLKVSLADAELKHQKALESISQLEDEKSELKNLVKKLRSTVQELGEELYYSHLQSDEFEEQQ</sequence>
<evidence type="ECO:0000313" key="2">
    <source>
        <dbReference type="EMBL" id="KAG7333358.1"/>
    </source>
</evidence>
<organism evidence="2 3">
    <name type="scientific">Hemibagrus wyckioides</name>
    <dbReference type="NCBI Taxonomy" id="337641"/>
    <lineage>
        <taxon>Eukaryota</taxon>
        <taxon>Metazoa</taxon>
        <taxon>Chordata</taxon>
        <taxon>Craniata</taxon>
        <taxon>Vertebrata</taxon>
        <taxon>Euteleostomi</taxon>
        <taxon>Actinopterygii</taxon>
        <taxon>Neopterygii</taxon>
        <taxon>Teleostei</taxon>
        <taxon>Ostariophysi</taxon>
        <taxon>Siluriformes</taxon>
        <taxon>Bagridae</taxon>
        <taxon>Hemibagrus</taxon>
    </lineage>
</organism>
<keyword evidence="3" id="KW-1185">Reference proteome</keyword>